<dbReference type="EMBL" id="HBII01032671">
    <property type="protein sequence ID" value="CAE0354626.1"/>
    <property type="molecule type" value="Transcribed_RNA"/>
</dbReference>
<organism evidence="1">
    <name type="scientific">Euplotes harpa</name>
    <dbReference type="NCBI Taxonomy" id="151035"/>
    <lineage>
        <taxon>Eukaryota</taxon>
        <taxon>Sar</taxon>
        <taxon>Alveolata</taxon>
        <taxon>Ciliophora</taxon>
        <taxon>Intramacronucleata</taxon>
        <taxon>Spirotrichea</taxon>
        <taxon>Hypotrichia</taxon>
        <taxon>Euplotida</taxon>
        <taxon>Euplotidae</taxon>
        <taxon>Euplotes</taxon>
    </lineage>
</organism>
<name>A0A7S3NF36_9SPIT</name>
<gene>
    <name evidence="1" type="ORF">EHAR0213_LOCUS13542</name>
</gene>
<evidence type="ECO:0000313" key="1">
    <source>
        <dbReference type="EMBL" id="CAE0354626.1"/>
    </source>
</evidence>
<sequence length="164" mass="18647">MKMNKCLENIKFGSVSIIMDIDDNEYEVRRAKKALLKLSCKVSNCMSVFSVRFDENLFKQFVASCSHIKEIRFTNCSFDFYGDIHFKDSLWYFQTKRLVFVDCDVGSSEGLESTFCVFEAIMKGLSEEPNVAKSLQEISVSKDAISQAAIKSIFGSCNFGHIHI</sequence>
<proteinExistence type="predicted"/>
<dbReference type="AlphaFoldDB" id="A0A7S3NF36"/>
<protein>
    <submittedName>
        <fullName evidence="1">Uncharacterized protein</fullName>
    </submittedName>
</protein>
<reference evidence="1" key="1">
    <citation type="submission" date="2021-01" db="EMBL/GenBank/DDBJ databases">
        <authorList>
            <person name="Corre E."/>
            <person name="Pelletier E."/>
            <person name="Niang G."/>
            <person name="Scheremetjew M."/>
            <person name="Finn R."/>
            <person name="Kale V."/>
            <person name="Holt S."/>
            <person name="Cochrane G."/>
            <person name="Meng A."/>
            <person name="Brown T."/>
            <person name="Cohen L."/>
        </authorList>
    </citation>
    <scope>NUCLEOTIDE SEQUENCE</scope>
    <source>
        <strain evidence="1">FSP1.4</strain>
    </source>
</reference>
<accession>A0A7S3NF36</accession>